<dbReference type="InterPro" id="IPR011991">
    <property type="entry name" value="ArsR-like_HTH"/>
</dbReference>
<dbReference type="EMBL" id="RBCJ01000001">
    <property type="protein sequence ID" value="RKN82439.1"/>
    <property type="molecule type" value="Genomic_DNA"/>
</dbReference>
<dbReference type="InterPro" id="IPR036390">
    <property type="entry name" value="WH_DNA-bd_sf"/>
</dbReference>
<evidence type="ECO:0000313" key="3">
    <source>
        <dbReference type="Proteomes" id="UP000276603"/>
    </source>
</evidence>
<dbReference type="SMART" id="SM00418">
    <property type="entry name" value="HTH_ARSR"/>
    <property type="match status" value="1"/>
</dbReference>
<dbReference type="GO" id="GO:0003700">
    <property type="term" value="F:DNA-binding transcription factor activity"/>
    <property type="evidence" value="ECO:0007669"/>
    <property type="project" value="InterPro"/>
</dbReference>
<dbReference type="PROSITE" id="PS50987">
    <property type="entry name" value="HTH_ARSR_2"/>
    <property type="match status" value="1"/>
</dbReference>
<dbReference type="Proteomes" id="UP000276603">
    <property type="component" value="Unassembled WGS sequence"/>
</dbReference>
<dbReference type="CDD" id="cd00090">
    <property type="entry name" value="HTH_ARSR"/>
    <property type="match status" value="1"/>
</dbReference>
<dbReference type="PANTHER" id="PTHR38600">
    <property type="entry name" value="TRANSCRIPTIONAL REGULATORY PROTEIN"/>
    <property type="match status" value="1"/>
</dbReference>
<sequence length="107" mass="12216">MQDKITKILKAIADPTRREIFHALVLAATAMPITQISNQFEISRQGITKHLKTLEEAGLVQINAKGRERYCQADAQPLKEVNQWLKFYEHFWDNALGNLGSYLDSKS</sequence>
<dbReference type="SUPFAM" id="SSF46785">
    <property type="entry name" value="Winged helix' DNA-binding domain"/>
    <property type="match status" value="1"/>
</dbReference>
<proteinExistence type="predicted"/>
<dbReference type="RefSeq" id="WP_120709630.1">
    <property type="nucleotide sequence ID" value="NZ_CANMKH010000001.1"/>
</dbReference>
<dbReference type="InterPro" id="IPR036388">
    <property type="entry name" value="WH-like_DNA-bd_sf"/>
</dbReference>
<dbReference type="AlphaFoldDB" id="A0A3B0CEM6"/>
<dbReference type="PRINTS" id="PR00778">
    <property type="entry name" value="HTHARSR"/>
</dbReference>
<keyword evidence="3" id="KW-1185">Reference proteome</keyword>
<protein>
    <submittedName>
        <fullName evidence="2">ArsR family transcriptional regulator</fullName>
    </submittedName>
</protein>
<dbReference type="Gene3D" id="1.10.10.10">
    <property type="entry name" value="Winged helix-like DNA-binding domain superfamily/Winged helix DNA-binding domain"/>
    <property type="match status" value="1"/>
</dbReference>
<feature type="domain" description="HTH arsR-type" evidence="1">
    <location>
        <begin position="1"/>
        <end position="93"/>
    </location>
</feature>
<organism evidence="2 3">
    <name type="scientific">Ulvibacterium marinum</name>
    <dbReference type="NCBI Taxonomy" id="2419782"/>
    <lineage>
        <taxon>Bacteria</taxon>
        <taxon>Pseudomonadati</taxon>
        <taxon>Bacteroidota</taxon>
        <taxon>Flavobacteriia</taxon>
        <taxon>Flavobacteriales</taxon>
        <taxon>Flavobacteriaceae</taxon>
        <taxon>Ulvibacterium</taxon>
    </lineage>
</organism>
<dbReference type="Pfam" id="PF12840">
    <property type="entry name" value="HTH_20"/>
    <property type="match status" value="1"/>
</dbReference>
<name>A0A3B0CEM6_9FLAO</name>
<evidence type="ECO:0000313" key="2">
    <source>
        <dbReference type="EMBL" id="RKN82439.1"/>
    </source>
</evidence>
<gene>
    <name evidence="2" type="ORF">D7Z94_00870</name>
</gene>
<evidence type="ECO:0000259" key="1">
    <source>
        <dbReference type="PROSITE" id="PS50987"/>
    </source>
</evidence>
<dbReference type="OrthoDB" id="9799175at2"/>
<dbReference type="InterPro" id="IPR001845">
    <property type="entry name" value="HTH_ArsR_DNA-bd_dom"/>
</dbReference>
<dbReference type="NCBIfam" id="NF033788">
    <property type="entry name" value="HTH_metalloreg"/>
    <property type="match status" value="1"/>
</dbReference>
<comment type="caution">
    <text evidence="2">The sequence shown here is derived from an EMBL/GenBank/DDBJ whole genome shotgun (WGS) entry which is preliminary data.</text>
</comment>
<accession>A0A3B0CEM6</accession>
<reference evidence="2 3" key="1">
    <citation type="submission" date="2018-10" db="EMBL/GenBank/DDBJ databases">
        <title>Ulvibacterium marinum gen. nov., sp. nov., a novel marine bacterium of the family Flavobacteriaceae, isolated from a culture of the green alga Ulva prolifera.</title>
        <authorList>
            <person name="Zhang Z."/>
        </authorList>
    </citation>
    <scope>NUCLEOTIDE SEQUENCE [LARGE SCALE GENOMIC DNA]</scope>
    <source>
        <strain evidence="2 3">CCMM003</strain>
    </source>
</reference>
<dbReference type="PANTHER" id="PTHR38600:SF2">
    <property type="entry name" value="SLL0088 PROTEIN"/>
    <property type="match status" value="1"/>
</dbReference>